<dbReference type="InterPro" id="IPR027417">
    <property type="entry name" value="P-loop_NTPase"/>
</dbReference>
<dbReference type="SUPFAM" id="SSF50331">
    <property type="entry name" value="MOP-like"/>
    <property type="match status" value="1"/>
</dbReference>
<dbReference type="SUPFAM" id="SSF52540">
    <property type="entry name" value="P-loop containing nucleoside triphosphate hydrolases"/>
    <property type="match status" value="1"/>
</dbReference>
<name>A0ABW6ZW84_9HYPH</name>
<keyword evidence="4 6" id="KW-0067">ATP-binding</keyword>
<evidence type="ECO:0000256" key="1">
    <source>
        <dbReference type="ARBA" id="ARBA00005417"/>
    </source>
</evidence>
<dbReference type="PANTHER" id="PTHR43875">
    <property type="entry name" value="MALTODEXTRIN IMPORT ATP-BINDING PROTEIN MSMX"/>
    <property type="match status" value="1"/>
</dbReference>
<dbReference type="SMART" id="SM00382">
    <property type="entry name" value="AAA"/>
    <property type="match status" value="1"/>
</dbReference>
<dbReference type="InterPro" id="IPR015855">
    <property type="entry name" value="ABC_transpr_MalK-like"/>
</dbReference>
<dbReference type="Gene3D" id="2.40.50.140">
    <property type="entry name" value="Nucleic acid-binding proteins"/>
    <property type="match status" value="1"/>
</dbReference>
<sequence length="384" mass="40869">MAVVKLDRIVKRYGGAGPVVVEDVDLTVADGEFMVLLGPSGCGKSTTLRMIAGLETISGGTLSINGRVVNDVPAKDRDIAMVFQSYALYPHMSVKDNLAFGLLRRAIPAAEIERRVMQVADILGLAALLGRRPAALSGGQRQRVALGRAMVREPQVFLFDEPLSNLDAALRVNTRSEIIKQHNRLGSTMIYVTHDQVEAMTMGTRICVMNAGRVAQIGPPLEVYWQPANTFVARFLGSPPMNLVEATLAPGAQRAEASGVSAPLSRWTPAALAAPAGGKVTLGVRAEDLSIEPPNAGDVVGTLRGRAVAIEPLGAETLLLVALDDGTEVTARLPRHVTAVPDQAVELFFRPEAAYLFDAATGEAIAPQESATTAVRDATQRRTH</sequence>
<evidence type="ECO:0000256" key="3">
    <source>
        <dbReference type="ARBA" id="ARBA00022741"/>
    </source>
</evidence>
<reference evidence="6 7" key="1">
    <citation type="submission" date="2024-02" db="EMBL/GenBank/DDBJ databases">
        <title>Expansion and revision of Xanthobacter and proposal of Roseixanthobacter gen. nov.</title>
        <authorList>
            <person name="Soltysiak M.P.M."/>
            <person name="Jalihal A."/>
            <person name="Ory A."/>
            <person name="Chrisophersen C."/>
            <person name="Lee A.D."/>
            <person name="Boulton J."/>
            <person name="Springer M."/>
        </authorList>
    </citation>
    <scope>NUCLEOTIDE SEQUENCE [LARGE SCALE GENOMIC DNA]</scope>
    <source>
        <strain evidence="6 7">23A</strain>
    </source>
</reference>
<evidence type="ECO:0000256" key="2">
    <source>
        <dbReference type="ARBA" id="ARBA00022448"/>
    </source>
</evidence>
<dbReference type="Pfam" id="PF00005">
    <property type="entry name" value="ABC_tran"/>
    <property type="match status" value="1"/>
</dbReference>
<dbReference type="InterPro" id="IPR003593">
    <property type="entry name" value="AAA+_ATPase"/>
</dbReference>
<dbReference type="CDD" id="cd03301">
    <property type="entry name" value="ABC_MalK_N"/>
    <property type="match status" value="1"/>
</dbReference>
<evidence type="ECO:0000259" key="5">
    <source>
        <dbReference type="PROSITE" id="PS50893"/>
    </source>
</evidence>
<proteinExistence type="inferred from homology"/>
<dbReference type="InterPro" id="IPR003439">
    <property type="entry name" value="ABC_transporter-like_ATP-bd"/>
</dbReference>
<comment type="similarity">
    <text evidence="1">Belongs to the ABC transporter superfamily.</text>
</comment>
<dbReference type="Gene3D" id="3.40.50.300">
    <property type="entry name" value="P-loop containing nucleotide triphosphate hydrolases"/>
    <property type="match status" value="1"/>
</dbReference>
<dbReference type="PROSITE" id="PS50893">
    <property type="entry name" value="ABC_TRANSPORTER_2"/>
    <property type="match status" value="1"/>
</dbReference>
<feature type="domain" description="ABC transporter" evidence="5">
    <location>
        <begin position="4"/>
        <end position="236"/>
    </location>
</feature>
<evidence type="ECO:0000313" key="7">
    <source>
        <dbReference type="Proteomes" id="UP001604002"/>
    </source>
</evidence>
<keyword evidence="3" id="KW-0547">Nucleotide-binding</keyword>
<dbReference type="RefSeq" id="WP_393992563.1">
    <property type="nucleotide sequence ID" value="NZ_JBAFVH010000005.1"/>
</dbReference>
<dbReference type="InterPro" id="IPR008995">
    <property type="entry name" value="Mo/tungstate-bd_C_term_dom"/>
</dbReference>
<accession>A0ABW6ZW84</accession>
<dbReference type="EMBL" id="JBAFVH010000005">
    <property type="protein sequence ID" value="MFG1372712.1"/>
    <property type="molecule type" value="Genomic_DNA"/>
</dbReference>
<evidence type="ECO:0000313" key="6">
    <source>
        <dbReference type="EMBL" id="MFG1372712.1"/>
    </source>
</evidence>
<dbReference type="Proteomes" id="UP001604002">
    <property type="component" value="Unassembled WGS sequence"/>
</dbReference>
<comment type="caution">
    <text evidence="6">The sequence shown here is derived from an EMBL/GenBank/DDBJ whole genome shotgun (WGS) entry which is preliminary data.</text>
</comment>
<dbReference type="PANTHER" id="PTHR43875:SF1">
    <property type="entry name" value="OSMOPROTECTIVE COMPOUNDS UPTAKE ATP-BINDING PROTEIN GGTA"/>
    <property type="match status" value="1"/>
</dbReference>
<dbReference type="Pfam" id="PF08402">
    <property type="entry name" value="TOBE_2"/>
    <property type="match status" value="1"/>
</dbReference>
<dbReference type="NCBIfam" id="NF008653">
    <property type="entry name" value="PRK11650.1"/>
    <property type="match status" value="1"/>
</dbReference>
<dbReference type="InterPro" id="IPR013611">
    <property type="entry name" value="Transp-assoc_OB_typ2"/>
</dbReference>
<gene>
    <name evidence="6" type="ORF">V5F32_11095</name>
</gene>
<dbReference type="PROSITE" id="PS00211">
    <property type="entry name" value="ABC_TRANSPORTER_1"/>
    <property type="match status" value="1"/>
</dbReference>
<protein>
    <submittedName>
        <fullName evidence="6">ABC transporter ATP-binding protein</fullName>
    </submittedName>
</protein>
<keyword evidence="7" id="KW-1185">Reference proteome</keyword>
<keyword evidence="2" id="KW-0813">Transport</keyword>
<dbReference type="InterPro" id="IPR017871">
    <property type="entry name" value="ABC_transporter-like_CS"/>
</dbReference>
<organism evidence="6 7">
    <name type="scientific">Xanthobacter oligotrophicus</name>
    <dbReference type="NCBI Taxonomy" id="2607286"/>
    <lineage>
        <taxon>Bacteria</taxon>
        <taxon>Pseudomonadati</taxon>
        <taxon>Pseudomonadota</taxon>
        <taxon>Alphaproteobacteria</taxon>
        <taxon>Hyphomicrobiales</taxon>
        <taxon>Xanthobacteraceae</taxon>
        <taxon>Xanthobacter</taxon>
    </lineage>
</organism>
<dbReference type="InterPro" id="IPR047641">
    <property type="entry name" value="ABC_transpr_MalK/UgpC-like"/>
</dbReference>
<dbReference type="Gene3D" id="2.40.50.100">
    <property type="match status" value="1"/>
</dbReference>
<dbReference type="GO" id="GO:0005524">
    <property type="term" value="F:ATP binding"/>
    <property type="evidence" value="ECO:0007669"/>
    <property type="project" value="UniProtKB-KW"/>
</dbReference>
<dbReference type="InterPro" id="IPR012340">
    <property type="entry name" value="NA-bd_OB-fold"/>
</dbReference>
<evidence type="ECO:0000256" key="4">
    <source>
        <dbReference type="ARBA" id="ARBA00022840"/>
    </source>
</evidence>